<dbReference type="EMBL" id="CALBWS010000001">
    <property type="protein sequence ID" value="CAH2713110.1"/>
    <property type="molecule type" value="Genomic_DNA"/>
</dbReference>
<feature type="transmembrane region" description="Helical" evidence="3">
    <location>
        <begin position="161"/>
        <end position="184"/>
    </location>
</feature>
<keyword evidence="3" id="KW-0472">Membrane</keyword>
<gene>
    <name evidence="5" type="primary">rutR</name>
    <name evidence="5" type="ORF">BACCIP111895_00243</name>
</gene>
<protein>
    <submittedName>
        <fullName evidence="5">HTH-type transcriptional regulator RutR</fullName>
    </submittedName>
</protein>
<dbReference type="SUPFAM" id="SSF46689">
    <property type="entry name" value="Homeodomain-like"/>
    <property type="match status" value="1"/>
</dbReference>
<evidence type="ECO:0000259" key="4">
    <source>
        <dbReference type="PROSITE" id="PS50977"/>
    </source>
</evidence>
<dbReference type="InterPro" id="IPR036271">
    <property type="entry name" value="Tet_transcr_reg_TetR-rel_C_sf"/>
</dbReference>
<dbReference type="InterPro" id="IPR050109">
    <property type="entry name" value="HTH-type_TetR-like_transc_reg"/>
</dbReference>
<reference evidence="5" key="1">
    <citation type="submission" date="2022-04" db="EMBL/GenBank/DDBJ databases">
        <authorList>
            <person name="Criscuolo A."/>
        </authorList>
    </citation>
    <scope>NUCLEOTIDE SEQUENCE</scope>
    <source>
        <strain evidence="5">CIP111895</strain>
    </source>
</reference>
<sequence>MSKHDSKVQKATDQTDSTKERLLMVAEELFAKKGLSGTSVREIGSAVGVANSTILYYFPSKEALYKEVLKRIAKSIQTITEDITEDLGNDEKQVEIMVERLIDWTHGNPEYNQILIREIMENSERMSGERPMYLSEVIEMMKKPLERLNEKNKMQFIDPTLFLFQIIGSVSYMLIALPTIRQIIGKQDFDSWQGRQR</sequence>
<accession>A0ABM9ELV4</accession>
<proteinExistence type="predicted"/>
<dbReference type="InterPro" id="IPR001647">
    <property type="entry name" value="HTH_TetR"/>
</dbReference>
<dbReference type="Proteomes" id="UP000838308">
    <property type="component" value="Unassembled WGS sequence"/>
</dbReference>
<evidence type="ECO:0000256" key="2">
    <source>
        <dbReference type="PROSITE-ProRule" id="PRU00335"/>
    </source>
</evidence>
<evidence type="ECO:0000313" key="6">
    <source>
        <dbReference type="Proteomes" id="UP000838308"/>
    </source>
</evidence>
<dbReference type="PRINTS" id="PR00455">
    <property type="entry name" value="HTHTETR"/>
</dbReference>
<dbReference type="PROSITE" id="PS50977">
    <property type="entry name" value="HTH_TETR_2"/>
    <property type="match status" value="1"/>
</dbReference>
<organism evidence="5 6">
    <name type="scientific">Neobacillus rhizosphaerae</name>
    <dbReference type="NCBI Taxonomy" id="2880965"/>
    <lineage>
        <taxon>Bacteria</taxon>
        <taxon>Bacillati</taxon>
        <taxon>Bacillota</taxon>
        <taxon>Bacilli</taxon>
        <taxon>Bacillales</taxon>
        <taxon>Bacillaceae</taxon>
        <taxon>Neobacillus</taxon>
    </lineage>
</organism>
<dbReference type="RefSeq" id="WP_248733461.1">
    <property type="nucleotide sequence ID" value="NZ_CALBWS010000001.1"/>
</dbReference>
<name>A0ABM9ELV4_9BACI</name>
<feature type="DNA-binding region" description="H-T-H motif" evidence="2">
    <location>
        <begin position="39"/>
        <end position="58"/>
    </location>
</feature>
<dbReference type="PANTHER" id="PTHR30328">
    <property type="entry name" value="TRANSCRIPTIONAL REPRESSOR"/>
    <property type="match status" value="1"/>
</dbReference>
<dbReference type="Pfam" id="PF00440">
    <property type="entry name" value="TetR_N"/>
    <property type="match status" value="1"/>
</dbReference>
<keyword evidence="6" id="KW-1185">Reference proteome</keyword>
<dbReference type="PANTHER" id="PTHR30328:SF54">
    <property type="entry name" value="HTH-TYPE TRANSCRIPTIONAL REPRESSOR SCO4008"/>
    <property type="match status" value="1"/>
</dbReference>
<keyword evidence="3" id="KW-0812">Transmembrane</keyword>
<feature type="domain" description="HTH tetR-type" evidence="4">
    <location>
        <begin position="16"/>
        <end position="76"/>
    </location>
</feature>
<keyword evidence="1 2" id="KW-0238">DNA-binding</keyword>
<keyword evidence="3" id="KW-1133">Transmembrane helix</keyword>
<dbReference type="SUPFAM" id="SSF48498">
    <property type="entry name" value="Tetracyclin repressor-like, C-terminal domain"/>
    <property type="match status" value="1"/>
</dbReference>
<dbReference type="InterPro" id="IPR009057">
    <property type="entry name" value="Homeodomain-like_sf"/>
</dbReference>
<evidence type="ECO:0000256" key="1">
    <source>
        <dbReference type="ARBA" id="ARBA00023125"/>
    </source>
</evidence>
<comment type="caution">
    <text evidence="5">The sequence shown here is derived from an EMBL/GenBank/DDBJ whole genome shotgun (WGS) entry which is preliminary data.</text>
</comment>
<evidence type="ECO:0000256" key="3">
    <source>
        <dbReference type="SAM" id="Phobius"/>
    </source>
</evidence>
<evidence type="ECO:0000313" key="5">
    <source>
        <dbReference type="EMBL" id="CAH2713110.1"/>
    </source>
</evidence>
<dbReference type="Gene3D" id="1.10.357.10">
    <property type="entry name" value="Tetracycline Repressor, domain 2"/>
    <property type="match status" value="1"/>
</dbReference>